<dbReference type="InterPro" id="IPR011037">
    <property type="entry name" value="Pyrv_Knase-like_insert_dom_sf"/>
</dbReference>
<accession>A0A2K9LRI8</accession>
<dbReference type="InterPro" id="IPR005302">
    <property type="entry name" value="MoCF_Sase_C"/>
</dbReference>
<dbReference type="EMBL" id="CP022684">
    <property type="protein sequence ID" value="AUM14913.1"/>
    <property type="molecule type" value="Genomic_DNA"/>
</dbReference>
<feature type="domain" description="MOSC" evidence="1">
    <location>
        <begin position="41"/>
        <end position="184"/>
    </location>
</feature>
<protein>
    <submittedName>
        <fullName evidence="2">MOSC domain-containing protein</fullName>
    </submittedName>
</protein>
<proteinExistence type="predicted"/>
<dbReference type="GO" id="GO:0030170">
    <property type="term" value="F:pyridoxal phosphate binding"/>
    <property type="evidence" value="ECO:0007669"/>
    <property type="project" value="InterPro"/>
</dbReference>
<evidence type="ECO:0000313" key="2">
    <source>
        <dbReference type="EMBL" id="AUM14913.1"/>
    </source>
</evidence>
<dbReference type="Gene3D" id="2.40.33.20">
    <property type="entry name" value="PK beta-barrel domain-like"/>
    <property type="match status" value="1"/>
</dbReference>
<dbReference type="PROSITE" id="PS51340">
    <property type="entry name" value="MOSC"/>
    <property type="match status" value="1"/>
</dbReference>
<dbReference type="GO" id="GO:0003824">
    <property type="term" value="F:catalytic activity"/>
    <property type="evidence" value="ECO:0007669"/>
    <property type="project" value="InterPro"/>
</dbReference>
<dbReference type="GO" id="GO:0030151">
    <property type="term" value="F:molybdenum ion binding"/>
    <property type="evidence" value="ECO:0007669"/>
    <property type="project" value="InterPro"/>
</dbReference>
<dbReference type="AlphaFoldDB" id="A0A2K9LRI8"/>
<dbReference type="Pfam" id="PF03473">
    <property type="entry name" value="MOSC"/>
    <property type="match status" value="1"/>
</dbReference>
<dbReference type="PANTHER" id="PTHR30212:SF2">
    <property type="entry name" value="PROTEIN YIIM"/>
    <property type="match status" value="1"/>
</dbReference>
<dbReference type="KEGG" id="kak:Kalk_10795"/>
<dbReference type="PANTHER" id="PTHR30212">
    <property type="entry name" value="PROTEIN YIIM"/>
    <property type="match status" value="1"/>
</dbReference>
<evidence type="ECO:0000259" key="1">
    <source>
        <dbReference type="PROSITE" id="PS51340"/>
    </source>
</evidence>
<sequence length="185" mass="20264">MDTTQTSLAELESNLEHIKSAPKNQGSVELIVCRPSTGKRRELEQGQLCPERGLVGDNWQARGDYKRPGGQAHPDMQLNLMNARAISAIARDKRHWKLAGDQFFIDMDLSPTNLPAGTRLQIGSALIEVTAEPHLGCKKFLARFGKDAAMFVNSKIGKTLNLRGINARVIEPGVVKPGDIVLKIA</sequence>
<dbReference type="SUPFAM" id="SSF50800">
    <property type="entry name" value="PK beta-barrel domain-like"/>
    <property type="match status" value="1"/>
</dbReference>
<name>A0A2K9LRI8_9GAMM</name>
<reference evidence="3" key="1">
    <citation type="submission" date="2017-08" db="EMBL/GenBank/DDBJ databases">
        <title>Direct submision.</title>
        <authorList>
            <person name="Kim S.-J."/>
            <person name="Rhee S.-K."/>
        </authorList>
    </citation>
    <scope>NUCLEOTIDE SEQUENCE [LARGE SCALE GENOMIC DNA]</scope>
    <source>
        <strain evidence="3">GI5</strain>
    </source>
</reference>
<dbReference type="InterPro" id="IPR052353">
    <property type="entry name" value="Benzoxazolinone_Detox_Enz"/>
</dbReference>
<dbReference type="Proteomes" id="UP000235116">
    <property type="component" value="Chromosome"/>
</dbReference>
<evidence type="ECO:0000313" key="3">
    <source>
        <dbReference type="Proteomes" id="UP000235116"/>
    </source>
</evidence>
<keyword evidence="3" id="KW-1185">Reference proteome</keyword>
<organism evidence="2 3">
    <name type="scientific">Ketobacter alkanivorans</name>
    <dbReference type="NCBI Taxonomy" id="1917421"/>
    <lineage>
        <taxon>Bacteria</taxon>
        <taxon>Pseudomonadati</taxon>
        <taxon>Pseudomonadota</taxon>
        <taxon>Gammaproteobacteria</taxon>
        <taxon>Pseudomonadales</taxon>
        <taxon>Ketobacteraceae</taxon>
        <taxon>Ketobacter</taxon>
    </lineage>
</organism>
<dbReference type="OrthoDB" id="5735964at2"/>
<gene>
    <name evidence="2" type="ORF">Kalk_10795</name>
</gene>